<dbReference type="EMBL" id="JADQBC010000050">
    <property type="protein sequence ID" value="MBR8827986.1"/>
    <property type="molecule type" value="Genomic_DNA"/>
</dbReference>
<feature type="transmembrane region" description="Helical" evidence="8">
    <location>
        <begin position="20"/>
        <end position="38"/>
    </location>
</feature>
<keyword evidence="7 8" id="KW-0472">Membrane</keyword>
<dbReference type="InterPro" id="IPR038731">
    <property type="entry name" value="RgtA/B/C-like"/>
</dbReference>
<evidence type="ECO:0000256" key="8">
    <source>
        <dbReference type="SAM" id="Phobius"/>
    </source>
</evidence>
<evidence type="ECO:0000256" key="3">
    <source>
        <dbReference type="ARBA" id="ARBA00022676"/>
    </source>
</evidence>
<comment type="subcellular location">
    <subcellularLocation>
        <location evidence="1">Cell membrane</location>
        <topology evidence="1">Multi-pass membrane protein</topology>
    </subcellularLocation>
</comment>
<proteinExistence type="predicted"/>
<keyword evidence="2" id="KW-1003">Cell membrane</keyword>
<evidence type="ECO:0000313" key="11">
    <source>
        <dbReference type="Proteomes" id="UP000767446"/>
    </source>
</evidence>
<organism evidence="10 11">
    <name type="scientific">Gomphosphaeria aponina SAG 52.96 = DSM 107014</name>
    <dbReference type="NCBI Taxonomy" id="1521640"/>
    <lineage>
        <taxon>Bacteria</taxon>
        <taxon>Bacillati</taxon>
        <taxon>Cyanobacteriota</taxon>
        <taxon>Cyanophyceae</taxon>
        <taxon>Oscillatoriophycideae</taxon>
        <taxon>Chroococcales</taxon>
        <taxon>Gomphosphaeriaceae</taxon>
        <taxon>Gomphosphaeria</taxon>
    </lineage>
</organism>
<keyword evidence="6 8" id="KW-1133">Transmembrane helix</keyword>
<comment type="caution">
    <text evidence="10">The sequence shown here is derived from an EMBL/GenBank/DDBJ whole genome shotgun (WGS) entry which is preliminary data.</text>
</comment>
<gene>
    <name evidence="10" type="ORF">DSM107014_08815</name>
</gene>
<evidence type="ECO:0000259" key="9">
    <source>
        <dbReference type="Pfam" id="PF13231"/>
    </source>
</evidence>
<dbReference type="AlphaFoldDB" id="A0A941GRT5"/>
<dbReference type="InterPro" id="IPR050297">
    <property type="entry name" value="LipidA_mod_glycosyltrf_83"/>
</dbReference>
<dbReference type="Proteomes" id="UP000767446">
    <property type="component" value="Unassembled WGS sequence"/>
</dbReference>
<feature type="transmembrane region" description="Helical" evidence="8">
    <location>
        <begin position="348"/>
        <end position="367"/>
    </location>
</feature>
<keyword evidence="5 8" id="KW-0812">Transmembrane</keyword>
<evidence type="ECO:0000256" key="6">
    <source>
        <dbReference type="ARBA" id="ARBA00022989"/>
    </source>
</evidence>
<name>A0A941GRT5_9CHRO</name>
<feature type="transmembrane region" description="Helical" evidence="8">
    <location>
        <begin position="166"/>
        <end position="191"/>
    </location>
</feature>
<evidence type="ECO:0000313" key="10">
    <source>
        <dbReference type="EMBL" id="MBR8827986.1"/>
    </source>
</evidence>
<evidence type="ECO:0000256" key="4">
    <source>
        <dbReference type="ARBA" id="ARBA00022679"/>
    </source>
</evidence>
<evidence type="ECO:0000256" key="1">
    <source>
        <dbReference type="ARBA" id="ARBA00004651"/>
    </source>
</evidence>
<evidence type="ECO:0000256" key="2">
    <source>
        <dbReference type="ARBA" id="ARBA00022475"/>
    </source>
</evidence>
<dbReference type="GO" id="GO:0009103">
    <property type="term" value="P:lipopolysaccharide biosynthetic process"/>
    <property type="evidence" value="ECO:0007669"/>
    <property type="project" value="UniProtKB-ARBA"/>
</dbReference>
<keyword evidence="4" id="KW-0808">Transferase</keyword>
<feature type="transmembrane region" description="Helical" evidence="8">
    <location>
        <begin position="203"/>
        <end position="226"/>
    </location>
</feature>
<feature type="transmembrane region" description="Helical" evidence="8">
    <location>
        <begin position="317"/>
        <end position="336"/>
    </location>
</feature>
<dbReference type="PANTHER" id="PTHR33908:SF11">
    <property type="entry name" value="MEMBRANE PROTEIN"/>
    <property type="match status" value="1"/>
</dbReference>
<protein>
    <submittedName>
        <fullName evidence="10">Glycosyltransferase family 39 protein</fullName>
    </submittedName>
</protein>
<feature type="transmembrane region" description="Helical" evidence="8">
    <location>
        <begin position="294"/>
        <end position="311"/>
    </location>
</feature>
<dbReference type="GO" id="GO:0005886">
    <property type="term" value="C:plasma membrane"/>
    <property type="evidence" value="ECO:0007669"/>
    <property type="project" value="UniProtKB-SubCell"/>
</dbReference>
<evidence type="ECO:0000256" key="5">
    <source>
        <dbReference type="ARBA" id="ARBA00022692"/>
    </source>
</evidence>
<reference evidence="10" key="1">
    <citation type="submission" date="2021-02" db="EMBL/GenBank/DDBJ databases">
        <title>Metagenome analyses of Stigonema ocellatum DSM 106950, Chlorogloea purpurea SAG 13.99 and Gomphosphaeria aponina DSM 107014.</title>
        <authorList>
            <person name="Marter P."/>
            <person name="Huang S."/>
        </authorList>
    </citation>
    <scope>NUCLEOTIDE SEQUENCE</scope>
    <source>
        <strain evidence="10">JP213</strain>
    </source>
</reference>
<feature type="domain" description="Glycosyltransferase RgtA/B/C/D-like" evidence="9">
    <location>
        <begin position="59"/>
        <end position="226"/>
    </location>
</feature>
<evidence type="ECO:0000256" key="7">
    <source>
        <dbReference type="ARBA" id="ARBA00023136"/>
    </source>
</evidence>
<sequence length="533" mass="60632">MFSSPKSPAQKSLPPIPIELLILLGGLLWRGIIAFWLFPGYDEAYYYLYSQHLDWSYFDHPVLVALTTGFGPRITGVVSQFTIRLGSLILYTGSLWLLYLTSRWLFNVQAARLTLAIASLIPIFQVGFGVLTLPDSPLIFFWSATLLCAAKEFFPLSPPERPTYRLAILGVLVGLTCLGKYHGFILGLGLIGFSLTSPPHRRVFLSPWTILGLSLFILTLFPLWFWNIQHDWISLTFQLSSRFQPEPGIPKSGYNFLGVIVVFLAGIGYLFPTFGVPLWWISFRSLIAKNNHKYLFILWVSLPLTIGFTLLGGKEQILAGWPMPGFWGLTLILGQYAQSWSQVWVRHWLKNSAIAIISLLLLILLHITTGIWQKPGEYAFFGGFLSPKNDPSTELIDIRQLRRGFTDSPVLSAALANSHFVFTNAYYLGGLIEMALQPLTAIPVTCFSEDLRGFAFWWQPDQWIGKDALYITLERFHQMPQLTNEFRRYFKYFEEIGTIPMKRGGVVTEVFHVYQATHYQLSINAESPHDAFY</sequence>
<dbReference type="PANTHER" id="PTHR33908">
    <property type="entry name" value="MANNOSYLTRANSFERASE YKCB-RELATED"/>
    <property type="match status" value="1"/>
</dbReference>
<feature type="transmembrane region" description="Helical" evidence="8">
    <location>
        <begin position="256"/>
        <end position="282"/>
    </location>
</feature>
<dbReference type="Pfam" id="PF13231">
    <property type="entry name" value="PMT_2"/>
    <property type="match status" value="1"/>
</dbReference>
<feature type="transmembrane region" description="Helical" evidence="8">
    <location>
        <begin position="81"/>
        <end position="101"/>
    </location>
</feature>
<accession>A0A941GRT5</accession>
<dbReference type="GO" id="GO:0016763">
    <property type="term" value="F:pentosyltransferase activity"/>
    <property type="evidence" value="ECO:0007669"/>
    <property type="project" value="TreeGrafter"/>
</dbReference>
<keyword evidence="3" id="KW-0328">Glycosyltransferase</keyword>
<feature type="transmembrane region" description="Helical" evidence="8">
    <location>
        <begin position="113"/>
        <end position="133"/>
    </location>
</feature>